<dbReference type="SUPFAM" id="SSF56112">
    <property type="entry name" value="Protein kinase-like (PK-like)"/>
    <property type="match status" value="1"/>
</dbReference>
<dbReference type="AlphaFoldDB" id="A0A9J5ZV71"/>
<name>A0A9J5ZV71_SOLCO</name>
<organism evidence="1 2">
    <name type="scientific">Solanum commersonii</name>
    <name type="common">Commerson's wild potato</name>
    <name type="synonym">Commerson's nightshade</name>
    <dbReference type="NCBI Taxonomy" id="4109"/>
    <lineage>
        <taxon>Eukaryota</taxon>
        <taxon>Viridiplantae</taxon>
        <taxon>Streptophyta</taxon>
        <taxon>Embryophyta</taxon>
        <taxon>Tracheophyta</taxon>
        <taxon>Spermatophyta</taxon>
        <taxon>Magnoliopsida</taxon>
        <taxon>eudicotyledons</taxon>
        <taxon>Gunneridae</taxon>
        <taxon>Pentapetalae</taxon>
        <taxon>asterids</taxon>
        <taxon>lamiids</taxon>
        <taxon>Solanales</taxon>
        <taxon>Solanaceae</taxon>
        <taxon>Solanoideae</taxon>
        <taxon>Solaneae</taxon>
        <taxon>Solanum</taxon>
    </lineage>
</organism>
<evidence type="ECO:0000313" key="2">
    <source>
        <dbReference type="Proteomes" id="UP000824120"/>
    </source>
</evidence>
<keyword evidence="2" id="KW-1185">Reference proteome</keyword>
<accession>A0A9J5ZV71</accession>
<reference evidence="1 2" key="1">
    <citation type="submission" date="2020-09" db="EMBL/GenBank/DDBJ databases">
        <title>De no assembly of potato wild relative species, Solanum commersonii.</title>
        <authorList>
            <person name="Cho K."/>
        </authorList>
    </citation>
    <scope>NUCLEOTIDE SEQUENCE [LARGE SCALE GENOMIC DNA]</scope>
    <source>
        <strain evidence="1">LZ3.2</strain>
        <tissue evidence="1">Leaf</tissue>
    </source>
</reference>
<sequence length="112" mass="12860">MFTYTPSSSSLMFHIIHQSGCWAMKSDVYIFGLLLVELITKTKLHSDPSVFDNCKPNSFVHKSFEDACRCVSADPSERPTMKMVLDDLNKLKKIEKKVEGKRKRDENESTIE</sequence>
<proteinExistence type="predicted"/>
<evidence type="ECO:0000313" key="1">
    <source>
        <dbReference type="EMBL" id="KAG5615839.1"/>
    </source>
</evidence>
<dbReference type="OrthoDB" id="2353542at2759"/>
<dbReference type="EMBL" id="JACXVP010000003">
    <property type="protein sequence ID" value="KAG5615839.1"/>
    <property type="molecule type" value="Genomic_DNA"/>
</dbReference>
<dbReference type="InterPro" id="IPR011009">
    <property type="entry name" value="Kinase-like_dom_sf"/>
</dbReference>
<dbReference type="Gene3D" id="1.10.510.10">
    <property type="entry name" value="Transferase(Phosphotransferase) domain 1"/>
    <property type="match status" value="1"/>
</dbReference>
<comment type="caution">
    <text evidence="1">The sequence shown here is derived from an EMBL/GenBank/DDBJ whole genome shotgun (WGS) entry which is preliminary data.</text>
</comment>
<gene>
    <name evidence="1" type="ORF">H5410_015663</name>
</gene>
<dbReference type="Proteomes" id="UP000824120">
    <property type="component" value="Chromosome 3"/>
</dbReference>
<evidence type="ECO:0008006" key="3">
    <source>
        <dbReference type="Google" id="ProtNLM"/>
    </source>
</evidence>
<protein>
    <recommendedName>
        <fullName evidence="3">Serine-threonine/tyrosine-protein kinase catalytic domain-containing protein</fullName>
    </recommendedName>
</protein>